<dbReference type="PANTHER" id="PTHR34580:SF9">
    <property type="entry name" value="SLL5097 PROTEIN"/>
    <property type="match status" value="1"/>
</dbReference>
<dbReference type="InterPro" id="IPR026881">
    <property type="entry name" value="WYL_dom"/>
</dbReference>
<dbReference type="Pfam" id="PF13280">
    <property type="entry name" value="WYL"/>
    <property type="match status" value="1"/>
</dbReference>
<comment type="caution">
    <text evidence="3">The sequence shown here is derived from an EMBL/GenBank/DDBJ whole genome shotgun (WGS) entry which is preliminary data.</text>
</comment>
<proteinExistence type="predicted"/>
<dbReference type="InterPro" id="IPR057727">
    <property type="entry name" value="WCX_dom"/>
</dbReference>
<dbReference type="AlphaFoldDB" id="A0A2W1N2I4"/>
<dbReference type="Proteomes" id="UP000249248">
    <property type="component" value="Unassembled WGS sequence"/>
</dbReference>
<evidence type="ECO:0000259" key="1">
    <source>
        <dbReference type="Pfam" id="PF13280"/>
    </source>
</evidence>
<dbReference type="EMBL" id="QKSB01000001">
    <property type="protein sequence ID" value="PZE18507.1"/>
    <property type="molecule type" value="Genomic_DNA"/>
</dbReference>
<organism evidence="3 4">
    <name type="scientific">Putridiphycobacter roseus</name>
    <dbReference type="NCBI Taxonomy" id="2219161"/>
    <lineage>
        <taxon>Bacteria</taxon>
        <taxon>Pseudomonadati</taxon>
        <taxon>Bacteroidota</taxon>
        <taxon>Flavobacteriia</taxon>
        <taxon>Flavobacteriales</taxon>
        <taxon>Crocinitomicaceae</taxon>
        <taxon>Putridiphycobacter</taxon>
    </lineage>
</organism>
<evidence type="ECO:0000313" key="3">
    <source>
        <dbReference type="EMBL" id="PZE18507.1"/>
    </source>
</evidence>
<evidence type="ECO:0000313" key="4">
    <source>
        <dbReference type="Proteomes" id="UP000249248"/>
    </source>
</evidence>
<dbReference type="PROSITE" id="PS52050">
    <property type="entry name" value="WYL"/>
    <property type="match status" value="1"/>
</dbReference>
<feature type="domain" description="WYL" evidence="1">
    <location>
        <begin position="156"/>
        <end position="223"/>
    </location>
</feature>
<dbReference type="InterPro" id="IPR051534">
    <property type="entry name" value="CBASS_pafABC_assoc_protein"/>
</dbReference>
<accession>A0A2W1N2I4</accession>
<protein>
    <submittedName>
        <fullName evidence="3">Uncharacterized protein</fullName>
    </submittedName>
</protein>
<sequence length="336" mass="39319">MSQIKNAQLRYRIIDRAISNKYNPFPSKAQLRQACEEALYGESVGENICDSTIEKDLFAMRMDHDAPIKYSKSEKGYFYEDENYSIDNIPLSEDDIDAIKFATKTLMQFKDVNMFKQFGFAIDKIFDRVHISSNPVEQSVDQHVQFETVPETKGAEFLADLLKAIKTKQIVNFNYTSFISEKTKKRTVVPLFLKEFRNRWYLISYSLEKNKITTFGLDRITDLNLEEDYYIKPIDFNPEIYFKYSVGITAYDSSPEHIEFKIDKIGSKYLETQPLHPSQTLIKVGKNRNTFSLEVVISEELKRIILSYGNQIEVIKPEPFRKQIINEIINMTERYV</sequence>
<evidence type="ECO:0000259" key="2">
    <source>
        <dbReference type="Pfam" id="PF25583"/>
    </source>
</evidence>
<dbReference type="RefSeq" id="WP_111061407.1">
    <property type="nucleotide sequence ID" value="NZ_JBHUCU010000007.1"/>
</dbReference>
<dbReference type="PANTHER" id="PTHR34580">
    <property type="match status" value="1"/>
</dbReference>
<gene>
    <name evidence="3" type="ORF">DNU06_01350</name>
</gene>
<feature type="domain" description="WCX" evidence="2">
    <location>
        <begin position="256"/>
        <end position="328"/>
    </location>
</feature>
<dbReference type="OrthoDB" id="43316at2"/>
<keyword evidence="4" id="KW-1185">Reference proteome</keyword>
<name>A0A2W1N2I4_9FLAO</name>
<dbReference type="Pfam" id="PF25583">
    <property type="entry name" value="WCX"/>
    <property type="match status" value="1"/>
</dbReference>
<reference evidence="3 4" key="1">
    <citation type="submission" date="2018-06" db="EMBL/GenBank/DDBJ databases">
        <title>The draft genome sequence of Crocinitomix sp. SM1701.</title>
        <authorList>
            <person name="Zhang X."/>
        </authorList>
    </citation>
    <scope>NUCLEOTIDE SEQUENCE [LARGE SCALE GENOMIC DNA]</scope>
    <source>
        <strain evidence="3 4">SM1701</strain>
    </source>
</reference>